<accession>A0AAV5GYJ5</accession>
<comment type="caution">
    <text evidence="2">The sequence shown here is derived from an EMBL/GenBank/DDBJ whole genome shotgun (WGS) entry which is preliminary data.</text>
</comment>
<reference evidence="2 3" key="1">
    <citation type="submission" date="2021-12" db="EMBL/GenBank/DDBJ databases">
        <title>High titer production of polyol ester of fatty acids by Rhodotorula paludigena BS15 towards product separation-free biomass refinery.</title>
        <authorList>
            <person name="Mano J."/>
            <person name="Ono H."/>
            <person name="Tanaka T."/>
            <person name="Naito K."/>
            <person name="Sushida H."/>
            <person name="Ike M."/>
            <person name="Tokuyasu K."/>
            <person name="Kitaoka M."/>
        </authorList>
    </citation>
    <scope>NUCLEOTIDE SEQUENCE [LARGE SCALE GENOMIC DNA]</scope>
    <source>
        <strain evidence="2 3">BS15</strain>
    </source>
</reference>
<feature type="compositionally biased region" description="Polar residues" evidence="1">
    <location>
        <begin position="172"/>
        <end position="181"/>
    </location>
</feature>
<evidence type="ECO:0000256" key="1">
    <source>
        <dbReference type="SAM" id="MobiDB-lite"/>
    </source>
</evidence>
<feature type="compositionally biased region" description="Basic residues" evidence="1">
    <location>
        <begin position="35"/>
        <end position="44"/>
    </location>
</feature>
<dbReference type="EMBL" id="BQKY01000014">
    <property type="protein sequence ID" value="GJN93578.1"/>
    <property type="molecule type" value="Genomic_DNA"/>
</dbReference>
<feature type="compositionally biased region" description="Acidic residues" evidence="1">
    <location>
        <begin position="60"/>
        <end position="69"/>
    </location>
</feature>
<evidence type="ECO:0000313" key="2">
    <source>
        <dbReference type="EMBL" id="GJN93578.1"/>
    </source>
</evidence>
<protein>
    <submittedName>
        <fullName evidence="2">Uncharacterized protein</fullName>
    </submittedName>
</protein>
<keyword evidence="3" id="KW-1185">Reference proteome</keyword>
<feature type="compositionally biased region" description="Basic and acidic residues" evidence="1">
    <location>
        <begin position="543"/>
        <end position="562"/>
    </location>
</feature>
<proteinExistence type="predicted"/>
<feature type="region of interest" description="Disordered" evidence="1">
    <location>
        <begin position="1"/>
        <end position="182"/>
    </location>
</feature>
<evidence type="ECO:0000313" key="3">
    <source>
        <dbReference type="Proteomes" id="UP001342314"/>
    </source>
</evidence>
<dbReference type="Proteomes" id="UP001342314">
    <property type="component" value="Unassembled WGS sequence"/>
</dbReference>
<organism evidence="2 3">
    <name type="scientific">Rhodotorula paludigena</name>
    <dbReference type="NCBI Taxonomy" id="86838"/>
    <lineage>
        <taxon>Eukaryota</taxon>
        <taxon>Fungi</taxon>
        <taxon>Dikarya</taxon>
        <taxon>Basidiomycota</taxon>
        <taxon>Pucciniomycotina</taxon>
        <taxon>Microbotryomycetes</taxon>
        <taxon>Sporidiobolales</taxon>
        <taxon>Sporidiobolaceae</taxon>
        <taxon>Rhodotorula</taxon>
    </lineage>
</organism>
<feature type="region of interest" description="Disordered" evidence="1">
    <location>
        <begin position="543"/>
        <end position="567"/>
    </location>
</feature>
<dbReference type="AlphaFoldDB" id="A0AAV5GYJ5"/>
<sequence>MAPRPKRTRPDLPRVAPGVQLQTVSQPDLEGAQARPRRSSRAKRSNPASTGLSEAGHETSEEETSEDAEPLPKRVRKKRRRSPNVGGSSGSKVDETEAGEGGGVEEGDWREDEEEDWREVEDDDLDQAYLDTYLRPAIQRDRAKERQRRKEKKGSSGAQGVDGQAKGKAQSVGRSTASINNLDDFPGFTVESDLTIMINGAKNPQAMHQFLHEVMTACATFTPDEEAQQARKARNDERFDLMQQAGLRFDYKLAEWRRVEPSGDPTFPLFQVRNYLPETDASAAPLSSSDSSAQTNRYDVSCGIDYSSGFNYLDINLLASGIPPKGTKVEAKEQFLIIDDAPDGASSAMYSAAKPLLLAELTAYITPSDGKRYLGFWEGGHAHGVFNNALEKALRGKTKLFAVERTVCEVSRTGIKTDKGEFEPGIGRYELDSGTALKAAMSSLLSKTRVRSPESLGLDSSPAASSSSAPLSSPSLSSTGNSPNDLATALSELFSLGETRPVRQLSLIAAPGERNSYLTREERVERLRKAALHWWKNAGKKKRDEHSAACSRARNDRSDAAKATHNANLSDSRQLTWINRHPDLEVAEEDPSLNERYEAEVADGQDELVAKLHMAAAKARTSRREEALEGVLAYEEDGATDLDTVTKWWRALGQSSAKTAASCMGVRSRVNKVSVNKAGTIAGVMRELATYRDERGL</sequence>
<name>A0AAV5GYJ5_9BASI</name>
<feature type="compositionally biased region" description="Basic residues" evidence="1">
    <location>
        <begin position="73"/>
        <end position="82"/>
    </location>
</feature>
<feature type="region of interest" description="Disordered" evidence="1">
    <location>
        <begin position="451"/>
        <end position="484"/>
    </location>
</feature>
<feature type="compositionally biased region" description="Acidic residues" evidence="1">
    <location>
        <begin position="103"/>
        <end position="126"/>
    </location>
</feature>
<gene>
    <name evidence="2" type="ORF">Rhopal_006635-T1</name>
</gene>
<feature type="compositionally biased region" description="Low complexity" evidence="1">
    <location>
        <begin position="460"/>
        <end position="478"/>
    </location>
</feature>